<evidence type="ECO:0000313" key="1">
    <source>
        <dbReference type="EMBL" id="JAD80501.1"/>
    </source>
</evidence>
<reference evidence="1" key="1">
    <citation type="submission" date="2014-09" db="EMBL/GenBank/DDBJ databases">
        <authorList>
            <person name="Magalhaes I.L.F."/>
            <person name="Oliveira U."/>
            <person name="Santos F.R."/>
            <person name="Vidigal T.H.D.A."/>
            <person name="Brescovit A.D."/>
            <person name="Santos A.J."/>
        </authorList>
    </citation>
    <scope>NUCLEOTIDE SEQUENCE</scope>
    <source>
        <tissue evidence="1">Shoot tissue taken approximately 20 cm above the soil surface</tissue>
    </source>
</reference>
<accession>A0A0A9CY36</accession>
<dbReference type="AlphaFoldDB" id="A0A0A9CY36"/>
<dbReference type="EMBL" id="GBRH01217394">
    <property type="protein sequence ID" value="JAD80501.1"/>
    <property type="molecule type" value="Transcribed_RNA"/>
</dbReference>
<dbReference type="PROSITE" id="PS51257">
    <property type="entry name" value="PROKAR_LIPOPROTEIN"/>
    <property type="match status" value="1"/>
</dbReference>
<proteinExistence type="predicted"/>
<organism evidence="1">
    <name type="scientific">Arundo donax</name>
    <name type="common">Giant reed</name>
    <name type="synonym">Donax arundinaceus</name>
    <dbReference type="NCBI Taxonomy" id="35708"/>
    <lineage>
        <taxon>Eukaryota</taxon>
        <taxon>Viridiplantae</taxon>
        <taxon>Streptophyta</taxon>
        <taxon>Embryophyta</taxon>
        <taxon>Tracheophyta</taxon>
        <taxon>Spermatophyta</taxon>
        <taxon>Magnoliopsida</taxon>
        <taxon>Liliopsida</taxon>
        <taxon>Poales</taxon>
        <taxon>Poaceae</taxon>
        <taxon>PACMAD clade</taxon>
        <taxon>Arundinoideae</taxon>
        <taxon>Arundineae</taxon>
        <taxon>Arundo</taxon>
    </lineage>
</organism>
<reference evidence="1" key="2">
    <citation type="journal article" date="2015" name="Data Brief">
        <title>Shoot transcriptome of the giant reed, Arundo donax.</title>
        <authorList>
            <person name="Barrero R.A."/>
            <person name="Guerrero F.D."/>
            <person name="Moolhuijzen P."/>
            <person name="Goolsby J.A."/>
            <person name="Tidwell J."/>
            <person name="Bellgard S.E."/>
            <person name="Bellgard M.I."/>
        </authorList>
    </citation>
    <scope>NUCLEOTIDE SEQUENCE</scope>
    <source>
        <tissue evidence="1">Shoot tissue taken approximately 20 cm above the soil surface</tissue>
    </source>
</reference>
<sequence>MTSRQISMVSSQFTHAYLMTISLISCPPIPSGPPRSTCSPWRGSQGTVRIRQMCEGCEANNKS</sequence>
<name>A0A0A9CY36_ARUDO</name>
<protein>
    <submittedName>
        <fullName evidence="1">Uncharacterized protein</fullName>
    </submittedName>
</protein>